<evidence type="ECO:0000313" key="3">
    <source>
        <dbReference type="Proteomes" id="UP001346149"/>
    </source>
</evidence>
<dbReference type="PANTHER" id="PTHR34112:SF13">
    <property type="entry name" value="OS04G0448200 PROTEIN"/>
    <property type="match status" value="1"/>
</dbReference>
<name>A0AAN7RG84_TRANT</name>
<protein>
    <submittedName>
        <fullName evidence="2">Uncharacterized protein</fullName>
    </submittedName>
</protein>
<organism evidence="2 3">
    <name type="scientific">Trapa natans</name>
    <name type="common">Water chestnut</name>
    <dbReference type="NCBI Taxonomy" id="22666"/>
    <lineage>
        <taxon>Eukaryota</taxon>
        <taxon>Viridiplantae</taxon>
        <taxon>Streptophyta</taxon>
        <taxon>Embryophyta</taxon>
        <taxon>Tracheophyta</taxon>
        <taxon>Spermatophyta</taxon>
        <taxon>Magnoliopsida</taxon>
        <taxon>eudicotyledons</taxon>
        <taxon>Gunneridae</taxon>
        <taxon>Pentapetalae</taxon>
        <taxon>rosids</taxon>
        <taxon>malvids</taxon>
        <taxon>Myrtales</taxon>
        <taxon>Lythraceae</taxon>
        <taxon>Trapa</taxon>
    </lineage>
</organism>
<feature type="compositionally biased region" description="Polar residues" evidence="1">
    <location>
        <begin position="39"/>
        <end position="52"/>
    </location>
</feature>
<accession>A0AAN7RG84</accession>
<sequence length="160" mass="16943">MVQHVGGLNMAEAVAHGPSHARSPPQLLGSKDKSRLKSRQQQASIMPSNGIQNLCGAPAKPDSGKIPSNLGKLQMLKPARDLIGVSSTVVKEILSPDGATVVNNHSSLNPMAVSASAPSRIPENTQVCAVPVCKTSELSSYLEKNINLHILRDEMTSLTF</sequence>
<reference evidence="2 3" key="1">
    <citation type="journal article" date="2023" name="Hortic Res">
        <title>Pangenome of water caltrop reveals structural variations and asymmetric subgenome divergence after allopolyploidization.</title>
        <authorList>
            <person name="Zhang X."/>
            <person name="Chen Y."/>
            <person name="Wang L."/>
            <person name="Yuan Y."/>
            <person name="Fang M."/>
            <person name="Shi L."/>
            <person name="Lu R."/>
            <person name="Comes H.P."/>
            <person name="Ma Y."/>
            <person name="Chen Y."/>
            <person name="Huang G."/>
            <person name="Zhou Y."/>
            <person name="Zheng Z."/>
            <person name="Qiu Y."/>
        </authorList>
    </citation>
    <scope>NUCLEOTIDE SEQUENCE [LARGE SCALE GENOMIC DNA]</scope>
    <source>
        <strain evidence="2">F231</strain>
    </source>
</reference>
<dbReference type="Proteomes" id="UP001346149">
    <property type="component" value="Unassembled WGS sequence"/>
</dbReference>
<feature type="region of interest" description="Disordered" evidence="1">
    <location>
        <begin position="14"/>
        <end position="53"/>
    </location>
</feature>
<keyword evidence="3" id="KW-1185">Reference proteome</keyword>
<evidence type="ECO:0000256" key="1">
    <source>
        <dbReference type="SAM" id="MobiDB-lite"/>
    </source>
</evidence>
<dbReference type="AlphaFoldDB" id="A0AAN7RG84"/>
<comment type="caution">
    <text evidence="2">The sequence shown here is derived from an EMBL/GenBank/DDBJ whole genome shotgun (WGS) entry which is preliminary data.</text>
</comment>
<dbReference type="EMBL" id="JAXQNO010000003">
    <property type="protein sequence ID" value="KAK4801785.1"/>
    <property type="molecule type" value="Genomic_DNA"/>
</dbReference>
<evidence type="ECO:0000313" key="2">
    <source>
        <dbReference type="EMBL" id="KAK4801785.1"/>
    </source>
</evidence>
<gene>
    <name evidence="2" type="ORF">SAY86_022272</name>
</gene>
<proteinExistence type="predicted"/>
<dbReference type="PANTHER" id="PTHR34112">
    <property type="entry name" value="C-JUN-AMINO-TERMINAL KINASE-INTERACTING PROTEIN"/>
    <property type="match status" value="1"/>
</dbReference>